<accession>A0A2Z6RRS2</accession>
<reference evidence="2 3" key="1">
    <citation type="submission" date="2017-11" db="EMBL/GenBank/DDBJ databases">
        <title>The genome of Rhizophagus clarus HR1 reveals common genetic basis of auxotrophy among arbuscular mycorrhizal fungi.</title>
        <authorList>
            <person name="Kobayashi Y."/>
        </authorList>
    </citation>
    <scope>NUCLEOTIDE SEQUENCE [LARGE SCALE GENOMIC DNA]</scope>
    <source>
        <strain evidence="2 3">HR1</strain>
    </source>
</reference>
<sequence>MTKRFSSTTNSKDKSKRKTSRNDQTKKKSQHLSSEDGRIQNEQKVKFSFNISNVVVANQEEISSFSSYEPPSGWKKLESNDLSMFDFENVHKEEKELWLFKIPPTVSKSDLQGLTLKLPIGLSRVPTKIATIQKALQEHKKTKSELEYHIYEMPNDDDISQENEITKEFIQELRAPHETIFRQMKELEILLPCKEAQGLLLSHKRPTRYFNICRPVNPPDPSSNVDSILAYKPEPIPHPSETFIQRYTVSFPDYSKRHMIEAREAKKKFRNRMMNEWDFSKWQQQIKNHEEIVKKAYKEYQKSCKIVVNKSKKKFTRKVEENGQNTVEREKTKRKKRKLNNNTDDDYGISTSSSSSEGEKPLKKKKILADLKRQFKCKTIEESDIDSEILEEVAEEEVALVKLAKNQIYRKKQAAKEAQEVEKRAANNWSPALVSYPVYKPPETWWYKTYNKILNETEQTKLRPKLAKRKYTLEERLKYYKRNGREPPLYVVPKTRGKRIEINYDGIEENLGIPEPRHKKVLPPPPPGTTGHLRPCVKIDS</sequence>
<feature type="compositionally biased region" description="Basic and acidic residues" evidence="1">
    <location>
        <begin position="317"/>
        <end position="331"/>
    </location>
</feature>
<dbReference type="EMBL" id="BEXD01003977">
    <property type="protein sequence ID" value="GBC04941.1"/>
    <property type="molecule type" value="Genomic_DNA"/>
</dbReference>
<proteinExistence type="predicted"/>
<gene>
    <name evidence="2" type="ORF">RclHR1_05960009</name>
</gene>
<evidence type="ECO:0000313" key="3">
    <source>
        <dbReference type="Proteomes" id="UP000247702"/>
    </source>
</evidence>
<evidence type="ECO:0000313" key="2">
    <source>
        <dbReference type="EMBL" id="GBC04941.1"/>
    </source>
</evidence>
<dbReference type="Gene3D" id="6.20.250.70">
    <property type="match status" value="1"/>
</dbReference>
<feature type="compositionally biased region" description="Polar residues" evidence="1">
    <location>
        <begin position="1"/>
        <end position="10"/>
    </location>
</feature>
<dbReference type="AlphaFoldDB" id="A0A2Z6RRS2"/>
<protein>
    <submittedName>
        <fullName evidence="2">Uncharacterized protein</fullName>
    </submittedName>
</protein>
<name>A0A2Z6RRS2_9GLOM</name>
<feature type="region of interest" description="Disordered" evidence="1">
    <location>
        <begin position="315"/>
        <end position="363"/>
    </location>
</feature>
<dbReference type="Proteomes" id="UP000247702">
    <property type="component" value="Unassembled WGS sequence"/>
</dbReference>
<evidence type="ECO:0000256" key="1">
    <source>
        <dbReference type="SAM" id="MobiDB-lite"/>
    </source>
</evidence>
<comment type="caution">
    <text evidence="2">The sequence shown here is derived from an EMBL/GenBank/DDBJ whole genome shotgun (WGS) entry which is preliminary data.</text>
</comment>
<keyword evidence="3" id="KW-1185">Reference proteome</keyword>
<feature type="region of interest" description="Disordered" evidence="1">
    <location>
        <begin position="515"/>
        <end position="541"/>
    </location>
</feature>
<feature type="region of interest" description="Disordered" evidence="1">
    <location>
        <begin position="1"/>
        <end position="39"/>
    </location>
</feature>
<organism evidence="2 3">
    <name type="scientific">Rhizophagus clarus</name>
    <dbReference type="NCBI Taxonomy" id="94130"/>
    <lineage>
        <taxon>Eukaryota</taxon>
        <taxon>Fungi</taxon>
        <taxon>Fungi incertae sedis</taxon>
        <taxon>Mucoromycota</taxon>
        <taxon>Glomeromycotina</taxon>
        <taxon>Glomeromycetes</taxon>
        <taxon>Glomerales</taxon>
        <taxon>Glomeraceae</taxon>
        <taxon>Rhizophagus</taxon>
    </lineage>
</organism>